<keyword evidence="3" id="KW-1185">Reference proteome</keyword>
<feature type="region of interest" description="Disordered" evidence="1">
    <location>
        <begin position="43"/>
        <end position="69"/>
    </location>
</feature>
<dbReference type="AlphaFoldDB" id="A0A918BPV7"/>
<dbReference type="EMBL" id="BMQK01000021">
    <property type="protein sequence ID" value="GGQ83905.1"/>
    <property type="molecule type" value="Genomic_DNA"/>
</dbReference>
<gene>
    <name evidence="2" type="ORF">GCM10010145_61900</name>
</gene>
<organism evidence="2 3">
    <name type="scientific">Streptomyces ruber</name>
    <dbReference type="NCBI Taxonomy" id="83378"/>
    <lineage>
        <taxon>Bacteria</taxon>
        <taxon>Bacillati</taxon>
        <taxon>Actinomycetota</taxon>
        <taxon>Actinomycetes</taxon>
        <taxon>Kitasatosporales</taxon>
        <taxon>Streptomycetaceae</taxon>
        <taxon>Streptomyces</taxon>
    </lineage>
</organism>
<proteinExistence type="predicted"/>
<comment type="caution">
    <text evidence="2">The sequence shown here is derived from an EMBL/GenBank/DDBJ whole genome shotgun (WGS) entry which is preliminary data.</text>
</comment>
<reference evidence="2" key="2">
    <citation type="submission" date="2020-09" db="EMBL/GenBank/DDBJ databases">
        <authorList>
            <person name="Sun Q."/>
            <person name="Ohkuma M."/>
        </authorList>
    </citation>
    <scope>NUCLEOTIDE SEQUENCE</scope>
    <source>
        <strain evidence="2">JCM 3131</strain>
    </source>
</reference>
<evidence type="ECO:0000313" key="3">
    <source>
        <dbReference type="Proteomes" id="UP000620156"/>
    </source>
</evidence>
<accession>A0A918BPV7</accession>
<reference evidence="2" key="1">
    <citation type="journal article" date="2014" name="Int. J. Syst. Evol. Microbiol.">
        <title>Complete genome sequence of Corynebacterium casei LMG S-19264T (=DSM 44701T), isolated from a smear-ripened cheese.</title>
        <authorList>
            <consortium name="US DOE Joint Genome Institute (JGI-PGF)"/>
            <person name="Walter F."/>
            <person name="Albersmeier A."/>
            <person name="Kalinowski J."/>
            <person name="Ruckert C."/>
        </authorList>
    </citation>
    <scope>NUCLEOTIDE SEQUENCE</scope>
    <source>
        <strain evidence="2">JCM 3131</strain>
    </source>
</reference>
<evidence type="ECO:0000256" key="1">
    <source>
        <dbReference type="SAM" id="MobiDB-lite"/>
    </source>
</evidence>
<sequence>MARTYLPASLTDLGRPSGSPTSSQSTRFKKVLALFRCNLSLVPLGEHPGSRLTSERPDGNRRRRNPTPMHTQVVLFDGFDPLDAIAPYEVLYAGGSATEAR</sequence>
<evidence type="ECO:0000313" key="2">
    <source>
        <dbReference type="EMBL" id="GGQ83905.1"/>
    </source>
</evidence>
<feature type="region of interest" description="Disordered" evidence="1">
    <location>
        <begin position="1"/>
        <end position="25"/>
    </location>
</feature>
<name>A0A918BPV7_9ACTN</name>
<dbReference type="Proteomes" id="UP000620156">
    <property type="component" value="Unassembled WGS sequence"/>
</dbReference>
<protein>
    <submittedName>
        <fullName evidence="2">Uncharacterized protein</fullName>
    </submittedName>
</protein>